<organism evidence="1 2">
    <name type="scientific">Paramecium pentaurelia</name>
    <dbReference type="NCBI Taxonomy" id="43138"/>
    <lineage>
        <taxon>Eukaryota</taxon>
        <taxon>Sar</taxon>
        <taxon>Alveolata</taxon>
        <taxon>Ciliophora</taxon>
        <taxon>Intramacronucleata</taxon>
        <taxon>Oligohymenophorea</taxon>
        <taxon>Peniculida</taxon>
        <taxon>Parameciidae</taxon>
        <taxon>Paramecium</taxon>
    </lineage>
</organism>
<evidence type="ECO:0000313" key="1">
    <source>
        <dbReference type="EMBL" id="CAD8178588.1"/>
    </source>
</evidence>
<gene>
    <name evidence="1" type="ORF">PPENT_87.1.T0700006</name>
</gene>
<name>A0A8S1VKT0_9CILI</name>
<dbReference type="Proteomes" id="UP000689195">
    <property type="component" value="Unassembled WGS sequence"/>
</dbReference>
<sequence>MRLWPKKNGSEIWQEFITENQRLKEQLKHSNYIDHTTRDLTNILETQLETNIKRELVNESNFKQAGGKSLESNAVTQS</sequence>
<accession>A0A8S1VKT0</accession>
<dbReference type="AlphaFoldDB" id="A0A8S1VKT0"/>
<evidence type="ECO:0000313" key="2">
    <source>
        <dbReference type="Proteomes" id="UP000689195"/>
    </source>
</evidence>
<reference evidence="1" key="1">
    <citation type="submission" date="2021-01" db="EMBL/GenBank/DDBJ databases">
        <authorList>
            <consortium name="Genoscope - CEA"/>
            <person name="William W."/>
        </authorList>
    </citation>
    <scope>NUCLEOTIDE SEQUENCE</scope>
</reference>
<proteinExistence type="predicted"/>
<protein>
    <submittedName>
        <fullName evidence="1">Uncharacterized protein</fullName>
    </submittedName>
</protein>
<comment type="caution">
    <text evidence="1">The sequence shown here is derived from an EMBL/GenBank/DDBJ whole genome shotgun (WGS) entry which is preliminary data.</text>
</comment>
<dbReference type="EMBL" id="CAJJDO010000070">
    <property type="protein sequence ID" value="CAD8178588.1"/>
    <property type="molecule type" value="Genomic_DNA"/>
</dbReference>
<keyword evidence="2" id="KW-1185">Reference proteome</keyword>